<dbReference type="EMBL" id="CVRI01000041">
    <property type="protein sequence ID" value="CRK95208.1"/>
    <property type="molecule type" value="Genomic_DNA"/>
</dbReference>
<gene>
    <name evidence="1" type="ORF">CLUMA_CG008872</name>
</gene>
<protein>
    <submittedName>
        <fullName evidence="1">CLUMA_CG008872, isoform A</fullName>
    </submittedName>
</protein>
<accession>A0A1J1I4H7</accession>
<dbReference type="Proteomes" id="UP000183832">
    <property type="component" value="Unassembled WGS sequence"/>
</dbReference>
<reference evidence="1 2" key="1">
    <citation type="submission" date="2015-04" db="EMBL/GenBank/DDBJ databases">
        <authorList>
            <person name="Syromyatnikov M.Y."/>
            <person name="Popov V.N."/>
        </authorList>
    </citation>
    <scope>NUCLEOTIDE SEQUENCE [LARGE SCALE GENOMIC DNA]</scope>
</reference>
<evidence type="ECO:0000313" key="1">
    <source>
        <dbReference type="EMBL" id="CRK95208.1"/>
    </source>
</evidence>
<proteinExistence type="predicted"/>
<organism evidence="1 2">
    <name type="scientific">Clunio marinus</name>
    <dbReference type="NCBI Taxonomy" id="568069"/>
    <lineage>
        <taxon>Eukaryota</taxon>
        <taxon>Metazoa</taxon>
        <taxon>Ecdysozoa</taxon>
        <taxon>Arthropoda</taxon>
        <taxon>Hexapoda</taxon>
        <taxon>Insecta</taxon>
        <taxon>Pterygota</taxon>
        <taxon>Neoptera</taxon>
        <taxon>Endopterygota</taxon>
        <taxon>Diptera</taxon>
        <taxon>Nematocera</taxon>
        <taxon>Chironomoidea</taxon>
        <taxon>Chironomidae</taxon>
        <taxon>Clunio</taxon>
    </lineage>
</organism>
<sequence>MAGCENVSALLNQQSKSNSFPTLMFDTLKICIQMKGVEIYFMEFYGTQNDKWTLRVSTLMKLQLILKRERNTLVCYTRTNSVDKM</sequence>
<name>A0A1J1I4H7_9DIPT</name>
<keyword evidence="2" id="KW-1185">Reference proteome</keyword>
<evidence type="ECO:0000313" key="2">
    <source>
        <dbReference type="Proteomes" id="UP000183832"/>
    </source>
</evidence>
<dbReference type="AlphaFoldDB" id="A0A1J1I4H7"/>